<evidence type="ECO:0000313" key="3">
    <source>
        <dbReference type="Proteomes" id="UP001219585"/>
    </source>
</evidence>
<dbReference type="Proteomes" id="UP001219585">
    <property type="component" value="Chromosome"/>
</dbReference>
<dbReference type="InterPro" id="IPR021359">
    <property type="entry name" value="DUF2812"/>
</dbReference>
<keyword evidence="1" id="KW-0812">Transmembrane</keyword>
<name>A0AAJ5RP81_9BACI</name>
<sequence>MIKFKVFFDIEKEERWLNEMLTKGWVCSNINSAGLYTFQQTEDFEQVIRIDCQQDLRGEKQVTYKQLHEDFGWRLLKVKSYDGTHYWVKRKDGHDDLFSDHDSHIAKYKRLMKHASNWAILSFIFLMIFDANDSFSSLFSIKNAYFTPGLWEKEGFAFLFAFLFETPFAIMRFIPPWLFLTTCGIYITLYYRYRKSIQQFSQ</sequence>
<feature type="transmembrane region" description="Helical" evidence="1">
    <location>
        <begin position="173"/>
        <end position="193"/>
    </location>
</feature>
<dbReference type="AlphaFoldDB" id="A0AAJ5RP81"/>
<reference evidence="2" key="1">
    <citation type="submission" date="2022-11" db="EMBL/GenBank/DDBJ databases">
        <title>Lysinibacillus irui.</title>
        <authorList>
            <person name="Akintayo S.O."/>
        </authorList>
    </citation>
    <scope>NUCLEOTIDE SEQUENCE</scope>
    <source>
        <strain evidence="2">IRB4-01</strain>
    </source>
</reference>
<accession>A0AAJ5RP81</accession>
<dbReference type="Pfam" id="PF11193">
    <property type="entry name" value="DUF2812"/>
    <property type="match status" value="1"/>
</dbReference>
<keyword evidence="1" id="KW-0472">Membrane</keyword>
<proteinExistence type="predicted"/>
<dbReference type="KEGG" id="liu:OU989_13055"/>
<keyword evidence="1" id="KW-1133">Transmembrane helix</keyword>
<evidence type="ECO:0000256" key="1">
    <source>
        <dbReference type="SAM" id="Phobius"/>
    </source>
</evidence>
<feature type="transmembrane region" description="Helical" evidence="1">
    <location>
        <begin position="118"/>
        <end position="141"/>
    </location>
</feature>
<evidence type="ECO:0000313" key="2">
    <source>
        <dbReference type="EMBL" id="WDV05239.1"/>
    </source>
</evidence>
<gene>
    <name evidence="2" type="ORF">OU989_13055</name>
</gene>
<organism evidence="2 3">
    <name type="scientific">Lysinibacillus irui</name>
    <dbReference type="NCBI Taxonomy" id="2998077"/>
    <lineage>
        <taxon>Bacteria</taxon>
        <taxon>Bacillati</taxon>
        <taxon>Bacillota</taxon>
        <taxon>Bacilli</taxon>
        <taxon>Bacillales</taxon>
        <taxon>Bacillaceae</taxon>
        <taxon>Lysinibacillus</taxon>
    </lineage>
</organism>
<dbReference type="RefSeq" id="WP_274793471.1">
    <property type="nucleotide sequence ID" value="NZ_CP113527.1"/>
</dbReference>
<protein>
    <submittedName>
        <fullName evidence="2">DUF2812 domain-containing protein</fullName>
    </submittedName>
</protein>
<dbReference type="EMBL" id="CP113527">
    <property type="protein sequence ID" value="WDV05239.1"/>
    <property type="molecule type" value="Genomic_DNA"/>
</dbReference>